<feature type="domain" description="PRD" evidence="9">
    <location>
        <begin position="192"/>
        <end position="296"/>
    </location>
</feature>
<evidence type="ECO:0000256" key="3">
    <source>
        <dbReference type="ARBA" id="ARBA00023015"/>
    </source>
</evidence>
<feature type="domain" description="PTS EIIA type-2" evidence="7">
    <location>
        <begin position="560"/>
        <end position="704"/>
    </location>
</feature>
<dbReference type="InterPro" id="IPR013011">
    <property type="entry name" value="PTS_EIIB_2"/>
</dbReference>
<evidence type="ECO:0000259" key="8">
    <source>
        <dbReference type="PROSITE" id="PS51099"/>
    </source>
</evidence>
<evidence type="ECO:0000259" key="9">
    <source>
        <dbReference type="PROSITE" id="PS51372"/>
    </source>
</evidence>
<dbReference type="Pfam" id="PF00359">
    <property type="entry name" value="PTS_EIIA_2"/>
    <property type="match status" value="1"/>
</dbReference>
<keyword evidence="3" id="KW-0805">Transcription regulation</keyword>
<sequence>MNRRINKILLDILRAKSETLQRYAELFNVSEQTIRNDIKEINFYLEKKHATKLIIDETGFLRMAEEIDLKSVLKAYSNFQNYRLCQNERRTILALILVTSSDYITTYYLSEYVLVSRNTLVSDIEELKKWFEQNQLSLSSFTGKGYKVIGDEKGIRAAMMKLIISNGLFDQEYDYAMGFEDNIFQNLLLDIIDKKARYQEIGKLLLEVEKQHQVQLSDFAYQEVVCYLLIMIERLQLGFSIQTLEDGVDVKSSSKYNFALSLAKELELKYNQKISDKEIASLVSILRSKSYIKNNGRKIDSIEMQIMITEFIFNISKELNIKYYLNSELFDLLENHLKLLIYRVKANINVRNVLFDEIYQSYSAIFPLVKKYLQKIEDYLQASLTLDEISFVVMYIMAIFETNDVATKNKSLKVRVVCNSGRGTAQLIKAKLTATFPNIDIISIDSTHMLRKNNPTNQDLIITTVPLQFSYSPVVLINPILMEKDIIKIQKAIYQIKPREIIDQEISHQSRDMFQTLLSLMDKYVEKEEQDEFLKDIEALYSPSITQLELEETEVKRLSDLLSMERIAFKVEVNDWREAISEAGKLLLKSELIEERYIEGMIKVIEENGSYIVISPGVAIPHADASDGAIKIGASFIKLKEAVHFGHPENDPVQYIIAFSIPEETSIGKCLYYFTEILANEDFLFRMDQQKTESGMLLEMRKMENKVMGLTYEKNIKR</sequence>
<dbReference type="InterPro" id="IPR016152">
    <property type="entry name" value="PTrfase/Anion_transptr"/>
</dbReference>
<keyword evidence="11" id="KW-1185">Reference proteome</keyword>
<organism evidence="10 11">
    <name type="scientific">Candidatus Enterococcus lowellii</name>
    <dbReference type="NCBI Taxonomy" id="2230877"/>
    <lineage>
        <taxon>Bacteria</taxon>
        <taxon>Bacillati</taxon>
        <taxon>Bacillota</taxon>
        <taxon>Bacilli</taxon>
        <taxon>Lactobacillales</taxon>
        <taxon>Enterococcaceae</taxon>
        <taxon>Enterococcus</taxon>
    </lineage>
</organism>
<dbReference type="InterPro" id="IPR018356">
    <property type="entry name" value="Tscrpt_reg_HTH_DeoR_CS"/>
</dbReference>
<evidence type="ECO:0000313" key="10">
    <source>
        <dbReference type="EMBL" id="WYJ77479.1"/>
    </source>
</evidence>
<feature type="domain" description="PRD" evidence="9">
    <location>
        <begin position="299"/>
        <end position="406"/>
    </location>
</feature>
<dbReference type="Pfam" id="PF08220">
    <property type="entry name" value="HTH_DeoR"/>
    <property type="match status" value="1"/>
</dbReference>
<dbReference type="InterPro" id="IPR002178">
    <property type="entry name" value="PTS_EIIA_type-2_dom"/>
</dbReference>
<proteinExistence type="predicted"/>
<dbReference type="InterPro" id="IPR036388">
    <property type="entry name" value="WH-like_DNA-bd_sf"/>
</dbReference>
<dbReference type="PROSITE" id="PS00894">
    <property type="entry name" value="HTH_DEOR_1"/>
    <property type="match status" value="1"/>
</dbReference>
<dbReference type="CDD" id="cd00211">
    <property type="entry name" value="PTS_IIA_fru"/>
    <property type="match status" value="1"/>
</dbReference>
<dbReference type="PANTHER" id="PTHR30185">
    <property type="entry name" value="CRYPTIC BETA-GLUCOSIDE BGL OPERON ANTITERMINATOR"/>
    <property type="match status" value="1"/>
</dbReference>
<dbReference type="PROSITE" id="PS51372">
    <property type="entry name" value="PRD_2"/>
    <property type="match status" value="2"/>
</dbReference>
<accession>A0ABZ2SU92</accession>
<keyword evidence="6" id="KW-0804">Transcription</keyword>
<dbReference type="Gene3D" id="3.40.930.10">
    <property type="entry name" value="Mannitol-specific EII, Chain A"/>
    <property type="match status" value="1"/>
</dbReference>
<dbReference type="Gene3D" id="3.40.50.2300">
    <property type="match status" value="1"/>
</dbReference>
<keyword evidence="4" id="KW-0238">DNA-binding</keyword>
<evidence type="ECO:0000313" key="11">
    <source>
        <dbReference type="Proteomes" id="UP000664701"/>
    </source>
</evidence>
<keyword evidence="2" id="KW-0677">Repeat</keyword>
<evidence type="ECO:0000256" key="5">
    <source>
        <dbReference type="ARBA" id="ARBA00023159"/>
    </source>
</evidence>
<dbReference type="Proteomes" id="UP000664701">
    <property type="component" value="Chromosome"/>
</dbReference>
<dbReference type="SUPFAM" id="SSF52794">
    <property type="entry name" value="PTS system IIB component-like"/>
    <property type="match status" value="1"/>
</dbReference>
<dbReference type="InterPro" id="IPR050661">
    <property type="entry name" value="BglG_antiterminators"/>
</dbReference>
<dbReference type="PROSITE" id="PS51099">
    <property type="entry name" value="PTS_EIIB_TYPE_2"/>
    <property type="match status" value="1"/>
</dbReference>
<evidence type="ECO:0008006" key="12">
    <source>
        <dbReference type="Google" id="ProtNLM"/>
    </source>
</evidence>
<keyword evidence="1" id="KW-0808">Transferase</keyword>
<reference evidence="10 11" key="1">
    <citation type="submission" date="2021-03" db="EMBL/GenBank/DDBJ databases">
        <authorList>
            <person name="Gilmore M.S."/>
            <person name="Schwartzman J."/>
            <person name="Van Tyne D."/>
            <person name="Martin M."/>
            <person name="Earl A.M."/>
            <person name="Manson A.L."/>
            <person name="Straub T."/>
            <person name="Salamzade R."/>
            <person name="Saavedra J."/>
            <person name="Lebreton F."/>
            <person name="Prichula J."/>
            <person name="Schaufler K."/>
            <person name="Gaca A."/>
            <person name="Sgardioli B."/>
            <person name="Wagenaar J."/>
            <person name="Strong T."/>
        </authorList>
    </citation>
    <scope>NUCLEOTIDE SEQUENCE [LARGE SCALE GENOMIC DNA]</scope>
    <source>
        <strain evidence="10 11">DIV2402</strain>
    </source>
</reference>
<dbReference type="InterPro" id="IPR007737">
    <property type="entry name" value="Mga_HTH"/>
</dbReference>
<evidence type="ECO:0000256" key="4">
    <source>
        <dbReference type="ARBA" id="ARBA00023125"/>
    </source>
</evidence>
<keyword evidence="5" id="KW-0010">Activator</keyword>
<dbReference type="Pfam" id="PF00874">
    <property type="entry name" value="PRD"/>
    <property type="match status" value="2"/>
</dbReference>
<dbReference type="Gene3D" id="1.10.10.10">
    <property type="entry name" value="Winged helix-like DNA-binding domain superfamily/Winged helix DNA-binding domain"/>
    <property type="match status" value="1"/>
</dbReference>
<evidence type="ECO:0000256" key="2">
    <source>
        <dbReference type="ARBA" id="ARBA00022737"/>
    </source>
</evidence>
<evidence type="ECO:0000256" key="1">
    <source>
        <dbReference type="ARBA" id="ARBA00022679"/>
    </source>
</evidence>
<dbReference type="PROSITE" id="PS51094">
    <property type="entry name" value="PTS_EIIA_TYPE_2"/>
    <property type="match status" value="1"/>
</dbReference>
<dbReference type="InterPro" id="IPR036634">
    <property type="entry name" value="PRD_sf"/>
</dbReference>
<dbReference type="Pfam" id="PF05043">
    <property type="entry name" value="Mga"/>
    <property type="match status" value="1"/>
</dbReference>
<dbReference type="CDD" id="cd05568">
    <property type="entry name" value="PTS_IIB_bgl_like"/>
    <property type="match status" value="1"/>
</dbReference>
<dbReference type="PANTHER" id="PTHR30185:SF18">
    <property type="entry name" value="TRANSCRIPTIONAL REGULATOR MTLR"/>
    <property type="match status" value="1"/>
</dbReference>
<dbReference type="InterPro" id="IPR011608">
    <property type="entry name" value="PRD"/>
</dbReference>
<dbReference type="SUPFAM" id="SSF55804">
    <property type="entry name" value="Phoshotransferase/anion transport protein"/>
    <property type="match status" value="1"/>
</dbReference>
<dbReference type="Gene3D" id="1.10.1790.10">
    <property type="entry name" value="PRD domain"/>
    <property type="match status" value="2"/>
</dbReference>
<dbReference type="EMBL" id="CP147251">
    <property type="protein sequence ID" value="WYJ77479.1"/>
    <property type="molecule type" value="Genomic_DNA"/>
</dbReference>
<protein>
    <recommendedName>
        <fullName evidence="12">PTS system EIIA component</fullName>
    </recommendedName>
</protein>
<dbReference type="SUPFAM" id="SSF63520">
    <property type="entry name" value="PTS-regulatory domain, PRD"/>
    <property type="match status" value="2"/>
</dbReference>
<reference evidence="10 11" key="2">
    <citation type="submission" date="2024-03" db="EMBL/GenBank/DDBJ databases">
        <title>The Genome Sequence of Enterococcus sp. DIV2402.</title>
        <authorList>
            <consortium name="The Broad Institute Genomics Platform"/>
            <consortium name="The Broad Institute Microbial Omics Core"/>
            <consortium name="The Broad Institute Genomic Center for Infectious Diseases"/>
            <person name="Earl A."/>
            <person name="Manson A."/>
            <person name="Gilmore M."/>
            <person name="Schwartman J."/>
            <person name="Shea T."/>
            <person name="Abouelleil A."/>
            <person name="Cao P."/>
            <person name="Chapman S."/>
            <person name="Cusick C."/>
            <person name="Young S."/>
            <person name="Neafsey D."/>
            <person name="Nusbaum C."/>
            <person name="Birren B."/>
        </authorList>
    </citation>
    <scope>NUCLEOTIDE SEQUENCE [LARGE SCALE GENOMIC DNA]</scope>
    <source>
        <strain evidence="10 11">DIV2402</strain>
    </source>
</reference>
<dbReference type="InterPro" id="IPR001034">
    <property type="entry name" value="DeoR_HTH"/>
</dbReference>
<evidence type="ECO:0000259" key="7">
    <source>
        <dbReference type="PROSITE" id="PS51094"/>
    </source>
</evidence>
<dbReference type="InterPro" id="IPR036095">
    <property type="entry name" value="PTS_EIIB-like_sf"/>
</dbReference>
<evidence type="ECO:0000256" key="6">
    <source>
        <dbReference type="ARBA" id="ARBA00023163"/>
    </source>
</evidence>
<feature type="domain" description="PTS EIIB type-2" evidence="8">
    <location>
        <begin position="412"/>
        <end position="501"/>
    </location>
</feature>
<gene>
    <name evidence="10" type="ORF">DOK78_002117</name>
</gene>
<name>A0ABZ2SU92_9ENTE</name>